<evidence type="ECO:0000256" key="1">
    <source>
        <dbReference type="SAM" id="MobiDB-lite"/>
    </source>
</evidence>
<accession>A0A8T0IW38</accession>
<feature type="transmembrane region" description="Helical" evidence="2">
    <location>
        <begin position="77"/>
        <end position="97"/>
    </location>
</feature>
<keyword evidence="2" id="KW-1133">Transmembrane helix</keyword>
<sequence length="215" mass="24727">MECRKVEEQALDEYEVHVAFEGRSSFHQNLRFALLASSWLPGILVWSVLHLLLVFVATLFFILVVIYMLIMDIATQLVLVPMVYIFIALCDIVVLIVDTLRYIFVTIRVIVSCEATPGEATKFAYEHIGGIRLFRYVRFVVFENEGNGRIRWLMPFLLSVEIIKDCCSGPSERGEAREPGLGPGEPRPPREEPFRLQLKRWCEEIVPCYDVLLSD</sequence>
<keyword evidence="2" id="KW-0472">Membrane</keyword>
<dbReference type="AlphaFoldDB" id="A0A8T0IW38"/>
<evidence type="ECO:0000313" key="3">
    <source>
        <dbReference type="EMBL" id="KAG0587046.1"/>
    </source>
</evidence>
<feature type="region of interest" description="Disordered" evidence="1">
    <location>
        <begin position="171"/>
        <end position="191"/>
    </location>
</feature>
<proteinExistence type="predicted"/>
<keyword evidence="2" id="KW-0812">Transmembrane</keyword>
<organism evidence="3 4">
    <name type="scientific">Ceratodon purpureus</name>
    <name type="common">Fire moss</name>
    <name type="synonym">Dicranum purpureum</name>
    <dbReference type="NCBI Taxonomy" id="3225"/>
    <lineage>
        <taxon>Eukaryota</taxon>
        <taxon>Viridiplantae</taxon>
        <taxon>Streptophyta</taxon>
        <taxon>Embryophyta</taxon>
        <taxon>Bryophyta</taxon>
        <taxon>Bryophytina</taxon>
        <taxon>Bryopsida</taxon>
        <taxon>Dicranidae</taxon>
        <taxon>Pseudoditrichales</taxon>
        <taxon>Ditrichaceae</taxon>
        <taxon>Ceratodon</taxon>
    </lineage>
</organism>
<dbReference type="EMBL" id="CM026422">
    <property type="protein sequence ID" value="KAG0587046.1"/>
    <property type="molecule type" value="Genomic_DNA"/>
</dbReference>
<comment type="caution">
    <text evidence="3">The sequence shown here is derived from an EMBL/GenBank/DDBJ whole genome shotgun (WGS) entry which is preliminary data.</text>
</comment>
<name>A0A8T0IW38_CERPU</name>
<feature type="transmembrane region" description="Helical" evidence="2">
    <location>
        <begin position="43"/>
        <end position="70"/>
    </location>
</feature>
<protein>
    <submittedName>
        <fullName evidence="3">Uncharacterized protein</fullName>
    </submittedName>
</protein>
<reference evidence="3" key="1">
    <citation type="submission" date="2020-06" db="EMBL/GenBank/DDBJ databases">
        <title>WGS assembly of Ceratodon purpureus strain R40.</title>
        <authorList>
            <person name="Carey S.B."/>
            <person name="Jenkins J."/>
            <person name="Shu S."/>
            <person name="Lovell J.T."/>
            <person name="Sreedasyam A."/>
            <person name="Maumus F."/>
            <person name="Tiley G.P."/>
            <person name="Fernandez-Pozo N."/>
            <person name="Barry K."/>
            <person name="Chen C."/>
            <person name="Wang M."/>
            <person name="Lipzen A."/>
            <person name="Daum C."/>
            <person name="Saski C.A."/>
            <person name="Payton A.C."/>
            <person name="Mcbreen J.C."/>
            <person name="Conrad R.E."/>
            <person name="Kollar L.M."/>
            <person name="Olsson S."/>
            <person name="Huttunen S."/>
            <person name="Landis J.B."/>
            <person name="Wickett N.J."/>
            <person name="Johnson M.G."/>
            <person name="Rensing S.A."/>
            <person name="Grimwood J."/>
            <person name="Schmutz J."/>
            <person name="Mcdaniel S.F."/>
        </authorList>
    </citation>
    <scope>NUCLEOTIDE SEQUENCE</scope>
    <source>
        <strain evidence="3">R40</strain>
    </source>
</reference>
<dbReference type="Proteomes" id="UP000822688">
    <property type="component" value="Chromosome 2"/>
</dbReference>
<evidence type="ECO:0000313" key="4">
    <source>
        <dbReference type="Proteomes" id="UP000822688"/>
    </source>
</evidence>
<keyword evidence="4" id="KW-1185">Reference proteome</keyword>
<gene>
    <name evidence="3" type="ORF">KC19_2G136800</name>
</gene>
<evidence type="ECO:0000256" key="2">
    <source>
        <dbReference type="SAM" id="Phobius"/>
    </source>
</evidence>